<reference evidence="8" key="2">
    <citation type="submission" date="2021-12" db="EMBL/GenBank/DDBJ databases">
        <title>Resequencing data analysis of finger millet.</title>
        <authorList>
            <person name="Hatakeyama M."/>
            <person name="Aluri S."/>
            <person name="Balachadran M.T."/>
            <person name="Sivarajan S.R."/>
            <person name="Poveda L."/>
            <person name="Shimizu-Inatsugi R."/>
            <person name="Schlapbach R."/>
            <person name="Sreeman S.M."/>
            <person name="Shimizu K.K."/>
        </authorList>
    </citation>
    <scope>NUCLEOTIDE SEQUENCE</scope>
</reference>
<dbReference type="PANTHER" id="PTHR24298">
    <property type="entry name" value="FLAVONOID 3'-MONOOXYGENASE-RELATED"/>
    <property type="match status" value="1"/>
</dbReference>
<protein>
    <submittedName>
        <fullName evidence="8">Uncharacterized protein</fullName>
    </submittedName>
</protein>
<evidence type="ECO:0000256" key="3">
    <source>
        <dbReference type="ARBA" id="ARBA00022723"/>
    </source>
</evidence>
<sequence>MKTRERDATSSYVASLLSLRIQGDDDRAVTDGEIVSLISEFLGAGTESTADALEWTMANLVKHPQVQQKLRAEVVSCPSADRIIIEEPDLSCMPYLKAVVLESLRRHPPVSFVVRHVEADQAAKAFGVSSLLLPGSSGVTVKFLIDDIGRDPAVWSDPMAFIPERFMPGGEGEAADLTCTRDLKMMPFGAGRRICPGIALAILYVEYFVANMVREFEWREVDGQEVDLAESPGFLFTTMKHPLRGCLVPRDAEAVLVN</sequence>
<evidence type="ECO:0000256" key="4">
    <source>
        <dbReference type="ARBA" id="ARBA00022989"/>
    </source>
</evidence>
<dbReference type="PRINTS" id="PR00385">
    <property type="entry name" value="P450"/>
</dbReference>
<accession>A0AAV5EY30</accession>
<dbReference type="GO" id="GO:0005506">
    <property type="term" value="F:iron ion binding"/>
    <property type="evidence" value="ECO:0007669"/>
    <property type="project" value="InterPro"/>
</dbReference>
<dbReference type="Proteomes" id="UP001054889">
    <property type="component" value="Unassembled WGS sequence"/>
</dbReference>
<proteinExistence type="inferred from homology"/>
<keyword evidence="9" id="KW-1185">Reference proteome</keyword>
<organism evidence="8 9">
    <name type="scientific">Eleusine coracana subsp. coracana</name>
    <dbReference type="NCBI Taxonomy" id="191504"/>
    <lineage>
        <taxon>Eukaryota</taxon>
        <taxon>Viridiplantae</taxon>
        <taxon>Streptophyta</taxon>
        <taxon>Embryophyta</taxon>
        <taxon>Tracheophyta</taxon>
        <taxon>Spermatophyta</taxon>
        <taxon>Magnoliopsida</taxon>
        <taxon>Liliopsida</taxon>
        <taxon>Poales</taxon>
        <taxon>Poaceae</taxon>
        <taxon>PACMAD clade</taxon>
        <taxon>Chloridoideae</taxon>
        <taxon>Cynodonteae</taxon>
        <taxon>Eleusininae</taxon>
        <taxon>Eleusine</taxon>
    </lineage>
</organism>
<dbReference type="GO" id="GO:0016709">
    <property type="term" value="F:oxidoreductase activity, acting on paired donors, with incorporation or reduction of molecular oxygen, NAD(P)H as one donor, and incorporation of one atom of oxygen"/>
    <property type="evidence" value="ECO:0007669"/>
    <property type="project" value="TreeGrafter"/>
</dbReference>
<dbReference type="InterPro" id="IPR002401">
    <property type="entry name" value="Cyt_P450_E_grp-I"/>
</dbReference>
<evidence type="ECO:0000256" key="2">
    <source>
        <dbReference type="ARBA" id="ARBA00022692"/>
    </source>
</evidence>
<dbReference type="SUPFAM" id="SSF48264">
    <property type="entry name" value="Cytochrome P450"/>
    <property type="match status" value="1"/>
</dbReference>
<evidence type="ECO:0000256" key="6">
    <source>
        <dbReference type="PIRSR" id="PIRSR602401-1"/>
    </source>
</evidence>
<evidence type="ECO:0000256" key="5">
    <source>
        <dbReference type="ARBA" id="ARBA00023136"/>
    </source>
</evidence>
<dbReference type="PANTHER" id="PTHR24298:SF366">
    <property type="entry name" value="OS06G0328900 PROTEIN"/>
    <property type="match status" value="1"/>
</dbReference>
<reference evidence="8" key="1">
    <citation type="journal article" date="2018" name="DNA Res.">
        <title>Multiple hybrid de novo genome assembly of finger millet, an orphan allotetraploid crop.</title>
        <authorList>
            <person name="Hatakeyama M."/>
            <person name="Aluri S."/>
            <person name="Balachadran M.T."/>
            <person name="Sivarajan S.R."/>
            <person name="Patrignani A."/>
            <person name="Gruter S."/>
            <person name="Poveda L."/>
            <person name="Shimizu-Inatsugi R."/>
            <person name="Baeten J."/>
            <person name="Francoijs K.J."/>
            <person name="Nataraja K.N."/>
            <person name="Reddy Y.A.N."/>
            <person name="Phadnis S."/>
            <person name="Ravikumar R.L."/>
            <person name="Schlapbach R."/>
            <person name="Sreeman S.M."/>
            <person name="Shimizu K.K."/>
        </authorList>
    </citation>
    <scope>NUCLEOTIDE SEQUENCE</scope>
</reference>
<dbReference type="PROSITE" id="PS00086">
    <property type="entry name" value="CYTOCHROME_P450"/>
    <property type="match status" value="1"/>
</dbReference>
<feature type="binding site" description="axial binding residue" evidence="6">
    <location>
        <position position="195"/>
    </location>
    <ligand>
        <name>heme</name>
        <dbReference type="ChEBI" id="CHEBI:30413"/>
    </ligand>
    <ligandPart>
        <name>Fe</name>
        <dbReference type="ChEBI" id="CHEBI:18248"/>
    </ligandPart>
</feature>
<keyword evidence="7" id="KW-0503">Monooxygenase</keyword>
<dbReference type="InterPro" id="IPR017972">
    <property type="entry name" value="Cyt_P450_CS"/>
</dbReference>
<comment type="subcellular location">
    <subcellularLocation>
        <location evidence="1">Membrane</location>
        <topology evidence="1">Single-pass membrane protein</topology>
    </subcellularLocation>
</comment>
<keyword evidence="7" id="KW-0560">Oxidoreductase</keyword>
<dbReference type="GO" id="GO:0016020">
    <property type="term" value="C:membrane"/>
    <property type="evidence" value="ECO:0007669"/>
    <property type="project" value="UniProtKB-SubCell"/>
</dbReference>
<keyword evidence="5" id="KW-0472">Membrane</keyword>
<comment type="cofactor">
    <cofactor evidence="6">
        <name>heme</name>
        <dbReference type="ChEBI" id="CHEBI:30413"/>
    </cofactor>
</comment>
<dbReference type="Pfam" id="PF00067">
    <property type="entry name" value="p450"/>
    <property type="match status" value="1"/>
</dbReference>
<dbReference type="EMBL" id="BQKI01000079">
    <property type="protein sequence ID" value="GJN27516.1"/>
    <property type="molecule type" value="Genomic_DNA"/>
</dbReference>
<dbReference type="Gene3D" id="1.10.630.10">
    <property type="entry name" value="Cytochrome P450"/>
    <property type="match status" value="1"/>
</dbReference>
<comment type="similarity">
    <text evidence="7">Belongs to the cytochrome P450 family.</text>
</comment>
<keyword evidence="6 7" id="KW-0349">Heme</keyword>
<name>A0AAV5EY30_ELECO</name>
<keyword evidence="3 6" id="KW-0479">Metal-binding</keyword>
<keyword evidence="2" id="KW-0812">Transmembrane</keyword>
<dbReference type="InterPro" id="IPR036396">
    <property type="entry name" value="Cyt_P450_sf"/>
</dbReference>
<evidence type="ECO:0000313" key="9">
    <source>
        <dbReference type="Proteomes" id="UP001054889"/>
    </source>
</evidence>
<dbReference type="InterPro" id="IPR051103">
    <property type="entry name" value="Plant_metabolite_P450s"/>
</dbReference>
<dbReference type="GO" id="GO:0020037">
    <property type="term" value="F:heme binding"/>
    <property type="evidence" value="ECO:0007669"/>
    <property type="project" value="InterPro"/>
</dbReference>
<dbReference type="PRINTS" id="PR00463">
    <property type="entry name" value="EP450I"/>
</dbReference>
<keyword evidence="4" id="KW-1133">Transmembrane helix</keyword>
<comment type="caution">
    <text evidence="8">The sequence shown here is derived from an EMBL/GenBank/DDBJ whole genome shotgun (WGS) entry which is preliminary data.</text>
</comment>
<evidence type="ECO:0000256" key="7">
    <source>
        <dbReference type="RuleBase" id="RU000461"/>
    </source>
</evidence>
<dbReference type="AlphaFoldDB" id="A0AAV5EY30"/>
<keyword evidence="6 7" id="KW-0408">Iron</keyword>
<evidence type="ECO:0000313" key="8">
    <source>
        <dbReference type="EMBL" id="GJN27516.1"/>
    </source>
</evidence>
<dbReference type="InterPro" id="IPR001128">
    <property type="entry name" value="Cyt_P450"/>
</dbReference>
<evidence type="ECO:0000256" key="1">
    <source>
        <dbReference type="ARBA" id="ARBA00004167"/>
    </source>
</evidence>
<gene>
    <name evidence="8" type="primary">gb15546</name>
    <name evidence="8" type="ORF">PR202_gb15546</name>
</gene>